<evidence type="ECO:0000256" key="2">
    <source>
        <dbReference type="SAM" id="Phobius"/>
    </source>
</evidence>
<dbReference type="PANTHER" id="PTHR48081">
    <property type="entry name" value="AB HYDROLASE SUPERFAMILY PROTEIN C4A8.06C"/>
    <property type="match status" value="1"/>
</dbReference>
<keyword evidence="2" id="KW-1133">Transmembrane helix</keyword>
<protein>
    <recommendedName>
        <fullName evidence="3">Alpha/beta hydrolase fold-3 domain-containing protein</fullName>
    </recommendedName>
</protein>
<dbReference type="GO" id="GO:0004061">
    <property type="term" value="F:arylformamidase activity"/>
    <property type="evidence" value="ECO:0007669"/>
    <property type="project" value="TreeGrafter"/>
</dbReference>
<keyword evidence="2" id="KW-0812">Transmembrane</keyword>
<evidence type="ECO:0000313" key="5">
    <source>
        <dbReference type="Proteomes" id="UP000678393"/>
    </source>
</evidence>
<evidence type="ECO:0000256" key="1">
    <source>
        <dbReference type="ARBA" id="ARBA00022801"/>
    </source>
</evidence>
<sequence>MTSIPDQELEFHYSPSRWSHRMGPDEVIANHVEAVEKGSRISMWTLDCEAAVSYGNSQGQKMDIFHKKNTPKRGAPIMVYIHGGYWQIKELNRENSSFLAVPLCNAGATVIALGYDLAPEVSLDRIIFQVKKALQLIIDLAKERQSRQVTFIILVGIYLAGHSAGAHLAIMMLMAEFSEEDEFDSELIKGAVLVSGVYDLRPLTKTSNNVALKLSEDEAWRYSPLNFIQEISHQSQNRHIIVAVGEYDPPEFRRQSGEIEKMLRDNGVRTNYIDVPDVDHFSIVDKLAEPGYLLTKECVRLMGL</sequence>
<dbReference type="PANTHER" id="PTHR48081:SF33">
    <property type="entry name" value="KYNURENINE FORMAMIDASE"/>
    <property type="match status" value="1"/>
</dbReference>
<gene>
    <name evidence="4" type="ORF">CUNI_LOCUS1097</name>
</gene>
<feature type="domain" description="Alpha/beta hydrolase fold-3" evidence="3">
    <location>
        <begin position="78"/>
        <end position="280"/>
    </location>
</feature>
<dbReference type="OrthoDB" id="433474at2759"/>
<dbReference type="Pfam" id="PF07859">
    <property type="entry name" value="Abhydrolase_3"/>
    <property type="match status" value="1"/>
</dbReference>
<name>A0A8S3YE27_9EUPU</name>
<organism evidence="4 5">
    <name type="scientific">Candidula unifasciata</name>
    <dbReference type="NCBI Taxonomy" id="100452"/>
    <lineage>
        <taxon>Eukaryota</taxon>
        <taxon>Metazoa</taxon>
        <taxon>Spiralia</taxon>
        <taxon>Lophotrochozoa</taxon>
        <taxon>Mollusca</taxon>
        <taxon>Gastropoda</taxon>
        <taxon>Heterobranchia</taxon>
        <taxon>Euthyneura</taxon>
        <taxon>Panpulmonata</taxon>
        <taxon>Eupulmonata</taxon>
        <taxon>Stylommatophora</taxon>
        <taxon>Helicina</taxon>
        <taxon>Helicoidea</taxon>
        <taxon>Geomitridae</taxon>
        <taxon>Candidula</taxon>
    </lineage>
</organism>
<keyword evidence="5" id="KW-1185">Reference proteome</keyword>
<evidence type="ECO:0000259" key="3">
    <source>
        <dbReference type="Pfam" id="PF07859"/>
    </source>
</evidence>
<keyword evidence="1" id="KW-0378">Hydrolase</keyword>
<feature type="transmembrane region" description="Helical" evidence="2">
    <location>
        <begin position="151"/>
        <end position="175"/>
    </location>
</feature>
<dbReference type="AlphaFoldDB" id="A0A8S3YE27"/>
<comment type="caution">
    <text evidence="4">The sequence shown here is derived from an EMBL/GenBank/DDBJ whole genome shotgun (WGS) entry which is preliminary data.</text>
</comment>
<dbReference type="InterPro" id="IPR013094">
    <property type="entry name" value="AB_hydrolase_3"/>
</dbReference>
<dbReference type="InterPro" id="IPR050300">
    <property type="entry name" value="GDXG_lipolytic_enzyme"/>
</dbReference>
<dbReference type="EMBL" id="CAJHNH020000128">
    <property type="protein sequence ID" value="CAG5115539.1"/>
    <property type="molecule type" value="Genomic_DNA"/>
</dbReference>
<dbReference type="InterPro" id="IPR029058">
    <property type="entry name" value="AB_hydrolase_fold"/>
</dbReference>
<keyword evidence="2" id="KW-0472">Membrane</keyword>
<accession>A0A8S3YE27</accession>
<dbReference type="Gene3D" id="3.40.50.1820">
    <property type="entry name" value="alpha/beta hydrolase"/>
    <property type="match status" value="1"/>
</dbReference>
<proteinExistence type="predicted"/>
<dbReference type="SUPFAM" id="SSF53474">
    <property type="entry name" value="alpha/beta-Hydrolases"/>
    <property type="match status" value="1"/>
</dbReference>
<evidence type="ECO:0000313" key="4">
    <source>
        <dbReference type="EMBL" id="CAG5115539.1"/>
    </source>
</evidence>
<dbReference type="Proteomes" id="UP000678393">
    <property type="component" value="Unassembled WGS sequence"/>
</dbReference>
<reference evidence="4" key="1">
    <citation type="submission" date="2021-04" db="EMBL/GenBank/DDBJ databases">
        <authorList>
            <consortium name="Molecular Ecology Group"/>
        </authorList>
    </citation>
    <scope>NUCLEOTIDE SEQUENCE</scope>
</reference>